<comment type="pathway">
    <text evidence="1 5">Purine metabolism; purine nucleoside salvage.</text>
</comment>
<dbReference type="Gene3D" id="3.40.50.1580">
    <property type="entry name" value="Nucleoside phosphorylase domain"/>
    <property type="match status" value="1"/>
</dbReference>
<comment type="function">
    <text evidence="5">The purine nucleoside phosphorylases catalyze the phosphorolytic breakdown of the N-glycosidic bond in the beta-(deoxy)ribonucleoside molecules, with the formation of the corresponding free purine bases and pentose-1-phosphate.</text>
</comment>
<comment type="caution">
    <text evidence="7">The sequence shown here is derived from an EMBL/GenBank/DDBJ whole genome shotgun (WGS) entry which is preliminary data.</text>
</comment>
<dbReference type="CDD" id="cd09009">
    <property type="entry name" value="PNP-EcPNPII_like"/>
    <property type="match status" value="1"/>
</dbReference>
<keyword evidence="8" id="KW-1185">Reference proteome</keyword>
<dbReference type="EMBL" id="BAABRO010000009">
    <property type="protein sequence ID" value="GAA5508368.1"/>
    <property type="molecule type" value="Genomic_DNA"/>
</dbReference>
<dbReference type="SUPFAM" id="SSF53167">
    <property type="entry name" value="Purine and uridine phosphorylases"/>
    <property type="match status" value="1"/>
</dbReference>
<evidence type="ECO:0000259" key="6">
    <source>
        <dbReference type="Pfam" id="PF01048"/>
    </source>
</evidence>
<evidence type="ECO:0000256" key="4">
    <source>
        <dbReference type="ARBA" id="ARBA00022679"/>
    </source>
</evidence>
<evidence type="ECO:0000313" key="7">
    <source>
        <dbReference type="EMBL" id="GAA5508368.1"/>
    </source>
</evidence>
<sequence>MRQNRFMDDLSNENRYLDHVDQAAQFLRRQSDRVPAVAIILGSGLGGLAEKIQYPVAVPFPDIPGFAASTASGHRGQLILGELEQTLVVAMAGRFHRYEGWSRAEVSFPVHVMARLGATQLVVSNAAGGVNPKLKVGDIVVIRDHLDFMRGGFGVANLPSFHLDVPADVSEVSPLRHGDVYDRELSAIAMQASRESNFAAYEGTYLATLGPNYETRAEYRMMRRIGADVAGMSTVPEVLAAANLGMRTLGLSMVSNVANPDSAVAASHDEVLAAGRAAEGKMEAIVRAVLRNTCSHSTGLPASNAGQSK</sequence>
<organism evidence="7 8">
    <name type="scientific">Novipirellula caenicola</name>
    <dbReference type="NCBI Taxonomy" id="1536901"/>
    <lineage>
        <taxon>Bacteria</taxon>
        <taxon>Pseudomonadati</taxon>
        <taxon>Planctomycetota</taxon>
        <taxon>Planctomycetia</taxon>
        <taxon>Pirellulales</taxon>
        <taxon>Pirellulaceae</taxon>
        <taxon>Novipirellula</taxon>
    </lineage>
</organism>
<accession>A0ABP9VVW0</accession>
<dbReference type="NCBIfam" id="TIGR01697">
    <property type="entry name" value="PNPH-PUNA-XAPA"/>
    <property type="match status" value="1"/>
</dbReference>
<dbReference type="Proteomes" id="UP001416858">
    <property type="component" value="Unassembled WGS sequence"/>
</dbReference>
<evidence type="ECO:0000256" key="3">
    <source>
        <dbReference type="ARBA" id="ARBA00022676"/>
    </source>
</evidence>
<keyword evidence="4 5" id="KW-0808">Transferase</keyword>
<keyword evidence="3 5" id="KW-0328">Glycosyltransferase</keyword>
<dbReference type="PANTHER" id="PTHR11904">
    <property type="entry name" value="METHYLTHIOADENOSINE/PURINE NUCLEOSIDE PHOSPHORYLASE"/>
    <property type="match status" value="1"/>
</dbReference>
<evidence type="ECO:0000256" key="2">
    <source>
        <dbReference type="ARBA" id="ARBA00006751"/>
    </source>
</evidence>
<dbReference type="NCBIfam" id="NF006054">
    <property type="entry name" value="PRK08202.1"/>
    <property type="match status" value="1"/>
</dbReference>
<evidence type="ECO:0000256" key="5">
    <source>
        <dbReference type="PIRNR" id="PIRNR000477"/>
    </source>
</evidence>
<proteinExistence type="inferred from homology"/>
<gene>
    <name evidence="7" type="primary">punA_2</name>
    <name evidence="7" type="ORF">Rcae01_03834</name>
</gene>
<dbReference type="EC" id="2.4.2.1" evidence="5"/>
<dbReference type="Pfam" id="PF01048">
    <property type="entry name" value="PNP_UDP_1"/>
    <property type="match status" value="1"/>
</dbReference>
<dbReference type="InterPro" id="IPR035994">
    <property type="entry name" value="Nucleoside_phosphorylase_sf"/>
</dbReference>
<protein>
    <recommendedName>
        <fullName evidence="5">Purine nucleoside phosphorylase</fullName>
        <ecNumber evidence="5">2.4.2.1</ecNumber>
    </recommendedName>
    <alternativeName>
        <fullName evidence="5">Inosine-guanosine phosphorylase</fullName>
    </alternativeName>
</protein>
<dbReference type="PIRSF" id="PIRSF000477">
    <property type="entry name" value="PurNPase"/>
    <property type="match status" value="1"/>
</dbReference>
<reference evidence="7 8" key="1">
    <citation type="submission" date="2024-02" db="EMBL/GenBank/DDBJ databases">
        <title>Rhodopirellula caenicola NBRC 110016.</title>
        <authorList>
            <person name="Ichikawa N."/>
            <person name="Katano-Makiyama Y."/>
            <person name="Hidaka K."/>
        </authorList>
    </citation>
    <scope>NUCLEOTIDE SEQUENCE [LARGE SCALE GENOMIC DNA]</scope>
    <source>
        <strain evidence="7 8">NBRC 110016</strain>
    </source>
</reference>
<evidence type="ECO:0000256" key="1">
    <source>
        <dbReference type="ARBA" id="ARBA00005058"/>
    </source>
</evidence>
<dbReference type="RefSeq" id="WP_345685161.1">
    <property type="nucleotide sequence ID" value="NZ_BAABRO010000009.1"/>
</dbReference>
<dbReference type="PANTHER" id="PTHR11904:SF9">
    <property type="entry name" value="PURINE NUCLEOSIDE PHOSPHORYLASE-RELATED"/>
    <property type="match status" value="1"/>
</dbReference>
<name>A0ABP9VVW0_9BACT</name>
<comment type="similarity">
    <text evidence="2 5">Belongs to the PNP/MTAP phosphorylase family.</text>
</comment>
<feature type="domain" description="Nucleoside phosphorylase" evidence="6">
    <location>
        <begin position="37"/>
        <end position="291"/>
    </location>
</feature>
<dbReference type="InterPro" id="IPR011268">
    <property type="entry name" value="Purine_phosphorylase"/>
</dbReference>
<evidence type="ECO:0000313" key="8">
    <source>
        <dbReference type="Proteomes" id="UP001416858"/>
    </source>
</evidence>
<dbReference type="InterPro" id="IPR000845">
    <property type="entry name" value="Nucleoside_phosphorylase_d"/>
</dbReference>